<gene>
    <name evidence="2" type="ORF">JEU11_01395</name>
</gene>
<accession>A0ABS0W8K2</accession>
<evidence type="ECO:0000313" key="2">
    <source>
        <dbReference type="EMBL" id="MBJ2135099.1"/>
    </source>
</evidence>
<evidence type="ECO:0000256" key="1">
    <source>
        <dbReference type="PROSITE-ProRule" id="PRU00339"/>
    </source>
</evidence>
<dbReference type="SUPFAM" id="SSF48452">
    <property type="entry name" value="TPR-like"/>
    <property type="match status" value="2"/>
</dbReference>
<dbReference type="RefSeq" id="WP_198823416.1">
    <property type="nucleotide sequence ID" value="NZ_JAEILT010000001.1"/>
</dbReference>
<dbReference type="InterPro" id="IPR011990">
    <property type="entry name" value="TPR-like_helical_dom_sf"/>
</dbReference>
<protein>
    <submittedName>
        <fullName evidence="2">Tetratricopeptide repeat protein</fullName>
    </submittedName>
</protein>
<dbReference type="InterPro" id="IPR019734">
    <property type="entry name" value="TPR_rpt"/>
</dbReference>
<dbReference type="PANTHER" id="PTHR12558">
    <property type="entry name" value="CELL DIVISION CYCLE 16,23,27"/>
    <property type="match status" value="1"/>
</dbReference>
<keyword evidence="1" id="KW-0802">TPR repeat</keyword>
<name>A0ABS0W8K2_9ALTE</name>
<dbReference type="Pfam" id="PF13181">
    <property type="entry name" value="TPR_8"/>
    <property type="match status" value="1"/>
</dbReference>
<evidence type="ECO:0000313" key="3">
    <source>
        <dbReference type="Proteomes" id="UP000649232"/>
    </source>
</evidence>
<dbReference type="EMBL" id="JAEILT010000001">
    <property type="protein sequence ID" value="MBJ2135099.1"/>
    <property type="molecule type" value="Genomic_DNA"/>
</dbReference>
<dbReference type="PANTHER" id="PTHR12558:SF13">
    <property type="entry name" value="CELL DIVISION CYCLE PROTEIN 27 HOMOLOG"/>
    <property type="match status" value="1"/>
</dbReference>
<feature type="repeat" description="TPR" evidence="1">
    <location>
        <begin position="97"/>
        <end position="130"/>
    </location>
</feature>
<dbReference type="PROSITE" id="PS50005">
    <property type="entry name" value="TPR"/>
    <property type="match status" value="1"/>
</dbReference>
<dbReference type="Pfam" id="PF13432">
    <property type="entry name" value="TPR_16"/>
    <property type="match status" value="2"/>
</dbReference>
<proteinExistence type="predicted"/>
<dbReference type="SMART" id="SM00028">
    <property type="entry name" value="TPR"/>
    <property type="match status" value="5"/>
</dbReference>
<dbReference type="Gene3D" id="1.25.40.10">
    <property type="entry name" value="Tetratricopeptide repeat domain"/>
    <property type="match status" value="2"/>
</dbReference>
<dbReference type="Proteomes" id="UP000649232">
    <property type="component" value="Unassembled WGS sequence"/>
</dbReference>
<reference evidence="2 3" key="1">
    <citation type="submission" date="2020-12" db="EMBL/GenBank/DDBJ databases">
        <title>Draft genome sequences of nine environmental bacterial isolates colonizing plastic.</title>
        <authorList>
            <person name="Borre I."/>
            <person name="Sonnenschein E.C."/>
        </authorList>
    </citation>
    <scope>NUCLEOTIDE SEQUENCE [LARGE SCALE GENOMIC DNA]</scope>
    <source>
        <strain evidence="2 3">IB30</strain>
    </source>
</reference>
<organism evidence="2 3">
    <name type="scientific">Paraglaciecola chathamensis</name>
    <dbReference type="NCBI Taxonomy" id="368405"/>
    <lineage>
        <taxon>Bacteria</taxon>
        <taxon>Pseudomonadati</taxon>
        <taxon>Pseudomonadota</taxon>
        <taxon>Gammaproteobacteria</taxon>
        <taxon>Alteromonadales</taxon>
        <taxon>Alteromonadaceae</taxon>
        <taxon>Paraglaciecola</taxon>
    </lineage>
</organism>
<comment type="caution">
    <text evidence="2">The sequence shown here is derived from an EMBL/GenBank/DDBJ whole genome shotgun (WGS) entry which is preliminary data.</text>
</comment>
<sequence length="447" mass="50601">MRTSSKKSNNLSCKVLGLTLCAVVSLGLNVTPLTMKSAQAQEASKRETRRTPALRVKVYDQLSRSQSLADEGKTDEALEALENVKSKASSMNSYELAMMYNFYGFIYYNVERFDEAITAFETVVEQQPIPESFELSTLFSLAQLHMMRGNFDKTVAFLERWETLNAAVNPNSEIPAKNYVLKAQAMYQQKSYDKSAAYIEKAIEIVEAEDDIPDENWYVLQRAVYYELKQSEKVKDVLLKLVKHFDEPKYWVQLGGMYGELGEEKKQLAILETAYQQGYIESGSDMFNLAQLYYYHQMPFKGARLIEQGFESGALDKNLKNLKFLSQCWVLAKENEEAVPIMKAAADLSDDGELDAQLGQIYLNMEKWQQAITASEAALEKGGLRNEGTVHLVKGMAFFNVGQYNDALNELAEAEKFKSSKGMAQQWSKFVETEKNSAEKLTVSLSQ</sequence>